<evidence type="ECO:0000256" key="1">
    <source>
        <dbReference type="SAM" id="MobiDB-lite"/>
    </source>
</evidence>
<reference evidence="2" key="1">
    <citation type="journal article" date="2020" name="Stud. Mycol.">
        <title>101 Dothideomycetes genomes: a test case for predicting lifestyles and emergence of pathogens.</title>
        <authorList>
            <person name="Haridas S."/>
            <person name="Albert R."/>
            <person name="Binder M."/>
            <person name="Bloem J."/>
            <person name="Labutti K."/>
            <person name="Salamov A."/>
            <person name="Andreopoulos B."/>
            <person name="Baker S."/>
            <person name="Barry K."/>
            <person name="Bills G."/>
            <person name="Bluhm B."/>
            <person name="Cannon C."/>
            <person name="Castanera R."/>
            <person name="Culley D."/>
            <person name="Daum C."/>
            <person name="Ezra D."/>
            <person name="Gonzalez J."/>
            <person name="Henrissat B."/>
            <person name="Kuo A."/>
            <person name="Liang C."/>
            <person name="Lipzen A."/>
            <person name="Lutzoni F."/>
            <person name="Magnuson J."/>
            <person name="Mondo S."/>
            <person name="Nolan M."/>
            <person name="Ohm R."/>
            <person name="Pangilinan J."/>
            <person name="Park H.-J."/>
            <person name="Ramirez L."/>
            <person name="Alfaro M."/>
            <person name="Sun H."/>
            <person name="Tritt A."/>
            <person name="Yoshinaga Y."/>
            <person name="Zwiers L.-H."/>
            <person name="Turgeon B."/>
            <person name="Goodwin S."/>
            <person name="Spatafora J."/>
            <person name="Crous P."/>
            <person name="Grigoriev I."/>
        </authorList>
    </citation>
    <scope>NUCLEOTIDE SEQUENCE</scope>
    <source>
        <strain evidence="2">CBS 123094</strain>
    </source>
</reference>
<dbReference type="Proteomes" id="UP000799779">
    <property type="component" value="Unassembled WGS sequence"/>
</dbReference>
<dbReference type="AlphaFoldDB" id="A0A6A5X2F4"/>
<gene>
    <name evidence="2" type="ORF">P154DRAFT_571110</name>
</gene>
<protein>
    <submittedName>
        <fullName evidence="2">Uncharacterized protein</fullName>
    </submittedName>
</protein>
<dbReference type="EMBL" id="ML977563">
    <property type="protein sequence ID" value="KAF2005386.1"/>
    <property type="molecule type" value="Genomic_DNA"/>
</dbReference>
<sequence>MLCQRASSPQIFDVWACAKPNTESEQIPLSPARPALTWTRSRPSDAGPEVFDHGRTPGSRDALAAPAVSTVRRGKCPSSTDSAAWHGLEPHIYSVSHLQAGLVLEPLSRRHPGPVLHTNSAIFKPRSNQRPDDAGGFAGNSTLLSRCWIPG</sequence>
<organism evidence="2 3">
    <name type="scientific">Amniculicola lignicola CBS 123094</name>
    <dbReference type="NCBI Taxonomy" id="1392246"/>
    <lineage>
        <taxon>Eukaryota</taxon>
        <taxon>Fungi</taxon>
        <taxon>Dikarya</taxon>
        <taxon>Ascomycota</taxon>
        <taxon>Pezizomycotina</taxon>
        <taxon>Dothideomycetes</taxon>
        <taxon>Pleosporomycetidae</taxon>
        <taxon>Pleosporales</taxon>
        <taxon>Amniculicolaceae</taxon>
        <taxon>Amniculicola</taxon>
    </lineage>
</organism>
<accession>A0A6A5X2F4</accession>
<evidence type="ECO:0000313" key="2">
    <source>
        <dbReference type="EMBL" id="KAF2005386.1"/>
    </source>
</evidence>
<feature type="region of interest" description="Disordered" evidence="1">
    <location>
        <begin position="36"/>
        <end position="80"/>
    </location>
</feature>
<proteinExistence type="predicted"/>
<evidence type="ECO:0000313" key="3">
    <source>
        <dbReference type="Proteomes" id="UP000799779"/>
    </source>
</evidence>
<keyword evidence="3" id="KW-1185">Reference proteome</keyword>
<name>A0A6A5X2F4_9PLEO</name>